<dbReference type="EMBL" id="MCGN01000010">
    <property type="protein sequence ID" value="ORY91935.1"/>
    <property type="molecule type" value="Genomic_DNA"/>
</dbReference>
<keyword evidence="3" id="KW-1185">Reference proteome</keyword>
<dbReference type="InterPro" id="IPR011990">
    <property type="entry name" value="TPR-like_helical_dom_sf"/>
</dbReference>
<dbReference type="AlphaFoldDB" id="A0A1X2H2B4"/>
<dbReference type="OrthoDB" id="629492at2759"/>
<protein>
    <submittedName>
        <fullName evidence="2">Uncharacterized protein</fullName>
    </submittedName>
</protein>
<keyword evidence="1" id="KW-0802">TPR repeat</keyword>
<accession>A0A1X2H2B4</accession>
<name>A0A1X2H2B4_SYNRA</name>
<proteinExistence type="predicted"/>
<dbReference type="PROSITE" id="PS50005">
    <property type="entry name" value="TPR"/>
    <property type="match status" value="1"/>
</dbReference>
<dbReference type="Gene3D" id="3.80.10.10">
    <property type="entry name" value="Ribonuclease Inhibitor"/>
    <property type="match status" value="2"/>
</dbReference>
<dbReference type="InParanoid" id="A0A1X2H2B4"/>
<dbReference type="InterPro" id="IPR032675">
    <property type="entry name" value="LRR_dom_sf"/>
</dbReference>
<reference evidence="2 3" key="1">
    <citation type="submission" date="2016-07" db="EMBL/GenBank/DDBJ databases">
        <title>Pervasive Adenine N6-methylation of Active Genes in Fungi.</title>
        <authorList>
            <consortium name="DOE Joint Genome Institute"/>
            <person name="Mondo S.J."/>
            <person name="Dannebaum R.O."/>
            <person name="Kuo R.C."/>
            <person name="Labutti K."/>
            <person name="Haridas S."/>
            <person name="Kuo A."/>
            <person name="Salamov A."/>
            <person name="Ahrendt S.R."/>
            <person name="Lipzen A."/>
            <person name="Sullivan W."/>
            <person name="Andreopoulos W.B."/>
            <person name="Clum A."/>
            <person name="Lindquist E."/>
            <person name="Daum C."/>
            <person name="Ramamoorthy G.K."/>
            <person name="Gryganskyi A."/>
            <person name="Culley D."/>
            <person name="Magnuson J.K."/>
            <person name="James T.Y."/>
            <person name="O'Malley M.A."/>
            <person name="Stajich J.E."/>
            <person name="Spatafora J.W."/>
            <person name="Visel A."/>
            <person name="Grigoriev I.V."/>
        </authorList>
    </citation>
    <scope>NUCLEOTIDE SEQUENCE [LARGE SCALE GENOMIC DNA]</scope>
    <source>
        <strain evidence="2 3">NRRL 2496</strain>
    </source>
</reference>
<dbReference type="Gene3D" id="1.25.40.10">
    <property type="entry name" value="Tetratricopeptide repeat domain"/>
    <property type="match status" value="1"/>
</dbReference>
<gene>
    <name evidence="2" type="ORF">BCR43DRAFT_527252</name>
</gene>
<feature type="repeat" description="TPR" evidence="1">
    <location>
        <begin position="57"/>
        <end position="90"/>
    </location>
</feature>
<sequence>MSFIKALVDNAFRRIDAQRQQLTISYLDHRARRALRDDPSNAFTQASQLIAYDHEAPEGYWRLADVYFARCDYETASRLYYTAVELSKDNNILGEVQPRLDEIKDKLNKVSNPWALLPRELVQTIFEYVPEVRMECMGVCRAWRDQLANMPIWDDVSLDLCHRPAEDYAHEGLPSYIAQHTRWLQLNTMIGLRATTAFLLQKERPSLEHIVIMDGSVPTMSTEDLYLEWPDPLDILDLSSQLTVLQIRTDSILNNTLQLFLVYCPQLVELSVRMIDRVTFRSVGTWQGPYSPAEGPTALTYLDWYNPLELVEADPRIFLDRVPNLQAIRIHHFPYHRPLDGFMKQLREKCPDLQQIALEVEEDYADETSWPLRLDGPPTGGVRSIDIGYDVMLSDTVRQDLLLDASETLEHLRLGGTPLGINGVHVHLPKLATLNLSFDVPVLLRPLPHVLLTSCPRLQELTLSHLVLSTPLMQAFLQLPHLAKLSLTWCRGEPQLLKQLADEAAAQGKACALRELAINDRFNGDDILLTDASLPALGRMGMLTHLSLLPYLEHRALDQHTWTLFLTHAAQSRLTTHLESFLVDASESTIDALTMAFRKGVVKRHPDPMLMVI</sequence>
<dbReference type="SUPFAM" id="SSF48452">
    <property type="entry name" value="TPR-like"/>
    <property type="match status" value="1"/>
</dbReference>
<dbReference type="InterPro" id="IPR019734">
    <property type="entry name" value="TPR_rpt"/>
</dbReference>
<evidence type="ECO:0000313" key="3">
    <source>
        <dbReference type="Proteomes" id="UP000242180"/>
    </source>
</evidence>
<comment type="caution">
    <text evidence="2">The sequence shown here is derived from an EMBL/GenBank/DDBJ whole genome shotgun (WGS) entry which is preliminary data.</text>
</comment>
<dbReference type="Proteomes" id="UP000242180">
    <property type="component" value="Unassembled WGS sequence"/>
</dbReference>
<dbReference type="SUPFAM" id="SSF52047">
    <property type="entry name" value="RNI-like"/>
    <property type="match status" value="1"/>
</dbReference>
<evidence type="ECO:0000256" key="1">
    <source>
        <dbReference type="PROSITE-ProRule" id="PRU00339"/>
    </source>
</evidence>
<organism evidence="2 3">
    <name type="scientific">Syncephalastrum racemosum</name>
    <name type="common">Filamentous fungus</name>
    <dbReference type="NCBI Taxonomy" id="13706"/>
    <lineage>
        <taxon>Eukaryota</taxon>
        <taxon>Fungi</taxon>
        <taxon>Fungi incertae sedis</taxon>
        <taxon>Mucoromycota</taxon>
        <taxon>Mucoromycotina</taxon>
        <taxon>Mucoromycetes</taxon>
        <taxon>Mucorales</taxon>
        <taxon>Syncephalastraceae</taxon>
        <taxon>Syncephalastrum</taxon>
    </lineage>
</organism>
<evidence type="ECO:0000313" key="2">
    <source>
        <dbReference type="EMBL" id="ORY91935.1"/>
    </source>
</evidence>